<evidence type="ECO:0000313" key="3">
    <source>
        <dbReference type="Proteomes" id="UP000466997"/>
    </source>
</evidence>
<dbReference type="KEGG" id="mnm:MNVM_05000"/>
<dbReference type="InterPro" id="IPR009725">
    <property type="entry name" value="3_dmu_93_MTrfase"/>
</dbReference>
<evidence type="ECO:0000259" key="1">
    <source>
        <dbReference type="Pfam" id="PF06983"/>
    </source>
</evidence>
<dbReference type="Pfam" id="PF06983">
    <property type="entry name" value="3-dmu-9_3-mt"/>
    <property type="match status" value="1"/>
</dbReference>
<gene>
    <name evidence="2" type="ORF">MNVM_05000</name>
</gene>
<keyword evidence="2" id="KW-0830">Ubiquinone</keyword>
<protein>
    <submittedName>
        <fullName evidence="2">Putative 3-demethylubiquinone-9 3-methyltransferase</fullName>
    </submittedName>
</protein>
<dbReference type="InterPro" id="IPR028973">
    <property type="entry name" value="PhnB-like"/>
</dbReference>
<proteinExistence type="predicted"/>
<dbReference type="SUPFAM" id="SSF54593">
    <property type="entry name" value="Glyoxalase/Bleomycin resistance protein/Dihydroxybiphenyl dioxygenase"/>
    <property type="match status" value="1"/>
</dbReference>
<keyword evidence="2" id="KW-0808">Transferase</keyword>
<dbReference type="GO" id="GO:0032259">
    <property type="term" value="P:methylation"/>
    <property type="evidence" value="ECO:0007669"/>
    <property type="project" value="UniProtKB-KW"/>
</dbReference>
<sequence>MPVTRTSLWFDTQALEAAEYYVSIFPDSTVSDISYWGPENPERDGTPLEVLFDLDGRAFSAINGGPDFTFNEAISIQVYCADQAEVDYYWERLGRGGKEVQCGWLTDRYGLSWQVIPQRLSELMTDPDRERVQRVKQAMYAMVKLDIAGLEAAAAGP</sequence>
<dbReference type="GO" id="GO:0008168">
    <property type="term" value="F:methyltransferase activity"/>
    <property type="evidence" value="ECO:0007669"/>
    <property type="project" value="UniProtKB-KW"/>
</dbReference>
<dbReference type="InterPro" id="IPR029068">
    <property type="entry name" value="Glyas_Bleomycin-R_OHBP_Dase"/>
</dbReference>
<accession>A0A7I7JJA4</accession>
<dbReference type="EMBL" id="AP022562">
    <property type="protein sequence ID" value="BBX11419.1"/>
    <property type="molecule type" value="Genomic_DNA"/>
</dbReference>
<dbReference type="PANTHER" id="PTHR33990">
    <property type="entry name" value="PROTEIN YJDN-RELATED"/>
    <property type="match status" value="1"/>
</dbReference>
<dbReference type="AlphaFoldDB" id="A0A7I7JJA4"/>
<dbReference type="CDD" id="cd06588">
    <property type="entry name" value="PhnB_like"/>
    <property type="match status" value="1"/>
</dbReference>
<evidence type="ECO:0000313" key="2">
    <source>
        <dbReference type="EMBL" id="BBX11419.1"/>
    </source>
</evidence>
<dbReference type="PANTHER" id="PTHR33990:SF2">
    <property type="entry name" value="PHNB-LIKE DOMAIN-CONTAINING PROTEIN"/>
    <property type="match status" value="1"/>
</dbReference>
<organism evidence="2 3">
    <name type="scientific">Mycobacterium novum</name>
    <dbReference type="NCBI Taxonomy" id="2492438"/>
    <lineage>
        <taxon>Bacteria</taxon>
        <taxon>Bacillati</taxon>
        <taxon>Actinomycetota</taxon>
        <taxon>Actinomycetes</taxon>
        <taxon>Mycobacteriales</taxon>
        <taxon>Mycobacteriaceae</taxon>
        <taxon>Mycobacterium</taxon>
    </lineage>
</organism>
<dbReference type="Gene3D" id="3.10.180.10">
    <property type="entry name" value="2,3-Dihydroxybiphenyl 1,2-Dioxygenase, domain 1"/>
    <property type="match status" value="1"/>
</dbReference>
<dbReference type="PIRSF" id="PIRSF021700">
    <property type="entry name" value="3_dmu_93_MTrfase"/>
    <property type="match status" value="1"/>
</dbReference>
<dbReference type="Proteomes" id="UP000466997">
    <property type="component" value="Chromosome"/>
</dbReference>
<keyword evidence="3" id="KW-1185">Reference proteome</keyword>
<name>A0A7I7JJA4_9MYCO</name>
<reference evidence="2 3" key="1">
    <citation type="journal article" date="2019" name="Emerg. Microbes Infect.">
        <title>Comprehensive subspecies identification of 175 nontuberculous mycobacteria species based on 7547 genomic profiles.</title>
        <authorList>
            <person name="Matsumoto Y."/>
            <person name="Kinjo T."/>
            <person name="Motooka D."/>
            <person name="Nabeya D."/>
            <person name="Jung N."/>
            <person name="Uechi K."/>
            <person name="Horii T."/>
            <person name="Iida T."/>
            <person name="Fujita J."/>
            <person name="Nakamura S."/>
        </authorList>
    </citation>
    <scope>NUCLEOTIDE SEQUENCE [LARGE SCALE GENOMIC DNA]</scope>
    <source>
        <strain evidence="2 3">JCM 6391</strain>
    </source>
</reference>
<keyword evidence="2" id="KW-0489">Methyltransferase</keyword>
<feature type="domain" description="PhnB-like" evidence="1">
    <location>
        <begin position="6"/>
        <end position="116"/>
    </location>
</feature>
<dbReference type="RefSeq" id="WP_041317545.1">
    <property type="nucleotide sequence ID" value="NZ_AP022562.1"/>
</dbReference>